<protein>
    <submittedName>
        <fullName evidence="1">Uncharacterized protein</fullName>
    </submittedName>
</protein>
<name>A0A1F5YR08_9BACT</name>
<accession>A0A1F5YR08</accession>
<comment type="caution">
    <text evidence="1">The sequence shown here is derived from an EMBL/GenBank/DDBJ whole genome shotgun (WGS) entry which is preliminary data.</text>
</comment>
<evidence type="ECO:0000313" key="1">
    <source>
        <dbReference type="EMBL" id="OGG02514.1"/>
    </source>
</evidence>
<evidence type="ECO:0000313" key="2">
    <source>
        <dbReference type="Proteomes" id="UP000178448"/>
    </source>
</evidence>
<proteinExistence type="predicted"/>
<sequence length="373" mass="41919">MNKYKIFKILLRVLVFTVVFGMLYVPQPASAEPQIVTGSCSDRPPLEFEGNPRDLGPNDSPARVWVVYDPSIDSFCLQVWGSWLPNQPSDRSKLDMVVKLKRNGKLIQTFNPKPIVSHPVTDGVPAFVWYFHIPPCDGWNVKYHIEIEYFQIQIDSEGNWMGGSPLLDWSRTYVVRKPCLFLPFVSRQKPTPPPPTPTPPPAECPVLYLKAKYSGDGSEQLIRALQNKWGLGELVQIYQPNVLNVSLRDGDGTLVEIPSGGTFKLVREKDRWVARSLDNSDQIDCADLLFSTDVYYVELRFPWREGECKARVPVKDPLAELASLIAAQQNLAFDDVRAGLEAELLAIFEAGANEPGQAEAIFQLQYSLPPFAP</sequence>
<organism evidence="1 2">
    <name type="scientific">Candidatus Gottesmanbacteria bacterium RBG_16_52_11</name>
    <dbReference type="NCBI Taxonomy" id="1798374"/>
    <lineage>
        <taxon>Bacteria</taxon>
        <taxon>Candidatus Gottesmaniibacteriota</taxon>
    </lineage>
</organism>
<gene>
    <name evidence="1" type="ORF">A2Z33_01815</name>
</gene>
<reference evidence="1 2" key="1">
    <citation type="journal article" date="2016" name="Nat. Commun.">
        <title>Thousands of microbial genomes shed light on interconnected biogeochemical processes in an aquifer system.</title>
        <authorList>
            <person name="Anantharaman K."/>
            <person name="Brown C.T."/>
            <person name="Hug L.A."/>
            <person name="Sharon I."/>
            <person name="Castelle C.J."/>
            <person name="Probst A.J."/>
            <person name="Thomas B.C."/>
            <person name="Singh A."/>
            <person name="Wilkins M.J."/>
            <person name="Karaoz U."/>
            <person name="Brodie E.L."/>
            <person name="Williams K.H."/>
            <person name="Hubbard S.S."/>
            <person name="Banfield J.F."/>
        </authorList>
    </citation>
    <scope>NUCLEOTIDE SEQUENCE [LARGE SCALE GENOMIC DNA]</scope>
</reference>
<dbReference type="EMBL" id="MFJD01000007">
    <property type="protein sequence ID" value="OGG02514.1"/>
    <property type="molecule type" value="Genomic_DNA"/>
</dbReference>
<dbReference type="AlphaFoldDB" id="A0A1F5YR08"/>
<dbReference type="Proteomes" id="UP000178448">
    <property type="component" value="Unassembled WGS sequence"/>
</dbReference>